<organism evidence="1 2">
    <name type="scientific">Paraburkholderia bryophila</name>
    <dbReference type="NCBI Taxonomy" id="420952"/>
    <lineage>
        <taxon>Bacteria</taxon>
        <taxon>Pseudomonadati</taxon>
        <taxon>Pseudomonadota</taxon>
        <taxon>Betaproteobacteria</taxon>
        <taxon>Burkholderiales</taxon>
        <taxon>Burkholderiaceae</taxon>
        <taxon>Paraburkholderia</taxon>
    </lineage>
</organism>
<gene>
    <name evidence="1" type="ORF">GGD40_004181</name>
</gene>
<dbReference type="EMBL" id="JACCAS010000001">
    <property type="protein sequence ID" value="NYH24702.1"/>
    <property type="molecule type" value="Genomic_DNA"/>
</dbReference>
<reference evidence="1 2" key="1">
    <citation type="submission" date="2020-07" db="EMBL/GenBank/DDBJ databases">
        <title>Exploring microbial biodiversity for novel pathways involved in the catabolism of aromatic compounds derived from lignin.</title>
        <authorList>
            <person name="Elkins J."/>
        </authorList>
    </citation>
    <scope>NUCLEOTIDE SEQUENCE [LARGE SCALE GENOMIC DNA]</scope>
    <source>
        <strain evidence="1 2">H2C3C</strain>
    </source>
</reference>
<comment type="caution">
    <text evidence="1">The sequence shown here is derived from an EMBL/GenBank/DDBJ whole genome shotgun (WGS) entry which is preliminary data.</text>
</comment>
<evidence type="ECO:0000313" key="1">
    <source>
        <dbReference type="EMBL" id="NYH24702.1"/>
    </source>
</evidence>
<accession>A0A7Y9WPJ5</accession>
<keyword evidence="2" id="KW-1185">Reference proteome</keyword>
<sequence length="100" mass="10494">MEKETAAIVGEFVQFVADLRAQQNAGTVGFEGDNIAEIIGRQAQAVAESFLGENALSLLMHCAKMVLGFLIAAEQSAMPVAASQENIALVITKTAEALEA</sequence>
<dbReference type="Proteomes" id="UP000540929">
    <property type="component" value="Unassembled WGS sequence"/>
</dbReference>
<dbReference type="AlphaFoldDB" id="A0A7Y9WPJ5"/>
<name>A0A7Y9WPJ5_9BURK</name>
<protein>
    <submittedName>
        <fullName evidence="1">Uncharacterized protein</fullName>
    </submittedName>
</protein>
<proteinExistence type="predicted"/>
<dbReference type="RefSeq" id="WP_179744771.1">
    <property type="nucleotide sequence ID" value="NZ_JACCAS010000001.1"/>
</dbReference>
<evidence type="ECO:0000313" key="2">
    <source>
        <dbReference type="Proteomes" id="UP000540929"/>
    </source>
</evidence>